<dbReference type="STRING" id="28173.VIBNI_B0983"/>
<dbReference type="Proteomes" id="UP000016895">
    <property type="component" value="Chromosome 2"/>
</dbReference>
<dbReference type="EMBL" id="FO203527">
    <property type="protein sequence ID" value="CCO60763.1"/>
    <property type="molecule type" value="Genomic_DNA"/>
</dbReference>
<organism evidence="1 2">
    <name type="scientific">Vibrio nigripulchritudo</name>
    <dbReference type="NCBI Taxonomy" id="28173"/>
    <lineage>
        <taxon>Bacteria</taxon>
        <taxon>Pseudomonadati</taxon>
        <taxon>Pseudomonadota</taxon>
        <taxon>Gammaproteobacteria</taxon>
        <taxon>Vibrionales</taxon>
        <taxon>Vibrionaceae</taxon>
        <taxon>Vibrio</taxon>
    </lineage>
</organism>
<proteinExistence type="predicted"/>
<dbReference type="AlphaFoldDB" id="U4KCY2"/>
<evidence type="ECO:0000313" key="1">
    <source>
        <dbReference type="EMBL" id="CCO60763.1"/>
    </source>
</evidence>
<protein>
    <submittedName>
        <fullName evidence="1">Uncharacterized protein</fullName>
    </submittedName>
</protein>
<reference evidence="1 2" key="1">
    <citation type="journal article" date="2013" name="ISME J.">
        <title>Comparative genomics of pathogenic lineages of Vibrio nigripulchritudo identifies virulence-associated traits.</title>
        <authorList>
            <person name="Goudenege D."/>
            <person name="Labreuche Y."/>
            <person name="Krin E."/>
            <person name="Ansquer D."/>
            <person name="Mangenot S."/>
            <person name="Calteau A."/>
            <person name="Medigue C."/>
            <person name="Mazel D."/>
            <person name="Polz M.F."/>
            <person name="Le Roux F."/>
        </authorList>
    </citation>
    <scope>NUCLEOTIDE SEQUENCE [LARGE SCALE GENOMIC DNA]</scope>
    <source>
        <strain evidence="2">SnF1</strain>
    </source>
</reference>
<gene>
    <name evidence="1" type="ORF">VIBNI_B0983</name>
</gene>
<dbReference type="KEGG" id="vni:VIBNI_B0983"/>
<sequence length="81" mass="9500">MYIERPRLHSNLFPGKIKVINLVIQITLPIYVNYPLKSTTKFLESAFIKNRVSISSLLIYGYYLRNKLFLVIKLLANKNKL</sequence>
<name>U4KCY2_9VIBR</name>
<keyword evidence="2" id="KW-1185">Reference proteome</keyword>
<evidence type="ECO:0000313" key="2">
    <source>
        <dbReference type="Proteomes" id="UP000016895"/>
    </source>
</evidence>
<accession>U4KCY2</accession>